<gene>
    <name evidence="4 7" type="primary">truA</name>
    <name evidence="7" type="ORF">GCM10023116_11820</name>
</gene>
<name>A0ABP8V0E1_9GAMM</name>
<feature type="active site" description="Nucleophile" evidence="4">
    <location>
        <position position="56"/>
    </location>
</feature>
<comment type="caution">
    <text evidence="7">The sequence shown here is derived from an EMBL/GenBank/DDBJ whole genome shotgun (WGS) entry which is preliminary data.</text>
</comment>
<feature type="domain" description="Pseudouridine synthase I TruA alpha/beta" evidence="6">
    <location>
        <begin position="9"/>
        <end position="107"/>
    </location>
</feature>
<dbReference type="InterPro" id="IPR001406">
    <property type="entry name" value="PsdUridine_synth_TruA"/>
</dbReference>
<dbReference type="InterPro" id="IPR020097">
    <property type="entry name" value="PsdUridine_synth_TruA_a/b_dom"/>
</dbReference>
<keyword evidence="3 4" id="KW-0413">Isomerase</keyword>
<dbReference type="InterPro" id="IPR020103">
    <property type="entry name" value="PsdUridine_synth_cat_dom_sf"/>
</dbReference>
<reference evidence="8" key="1">
    <citation type="journal article" date="2019" name="Int. J. Syst. Evol. Microbiol.">
        <title>The Global Catalogue of Microorganisms (GCM) 10K type strain sequencing project: providing services to taxonomists for standard genome sequencing and annotation.</title>
        <authorList>
            <consortium name="The Broad Institute Genomics Platform"/>
            <consortium name="The Broad Institute Genome Sequencing Center for Infectious Disease"/>
            <person name="Wu L."/>
            <person name="Ma J."/>
        </authorList>
    </citation>
    <scope>NUCLEOTIDE SEQUENCE [LARGE SCALE GENOMIC DNA]</scope>
    <source>
        <strain evidence="8">JCM 17805</strain>
    </source>
</reference>
<dbReference type="PANTHER" id="PTHR11142">
    <property type="entry name" value="PSEUDOURIDYLATE SYNTHASE"/>
    <property type="match status" value="1"/>
</dbReference>
<evidence type="ECO:0000256" key="1">
    <source>
        <dbReference type="ARBA" id="ARBA00009375"/>
    </source>
</evidence>
<protein>
    <recommendedName>
        <fullName evidence="4">tRNA pseudouridine synthase A</fullName>
        <ecNumber evidence="4">5.4.99.12</ecNumber>
    </recommendedName>
    <alternativeName>
        <fullName evidence="4">tRNA pseudouridine(38-40) synthase</fullName>
    </alternativeName>
    <alternativeName>
        <fullName evidence="4">tRNA pseudouridylate synthase I</fullName>
    </alternativeName>
    <alternativeName>
        <fullName evidence="4">tRNA-uridine isomerase I</fullName>
    </alternativeName>
</protein>
<dbReference type="Gene3D" id="3.30.70.580">
    <property type="entry name" value="Pseudouridine synthase I, catalytic domain, N-terminal subdomain"/>
    <property type="match status" value="1"/>
</dbReference>
<comment type="function">
    <text evidence="4">Formation of pseudouridine at positions 38, 39 and 40 in the anticodon stem and loop of transfer RNAs.</text>
</comment>
<dbReference type="SUPFAM" id="SSF55120">
    <property type="entry name" value="Pseudouridine synthase"/>
    <property type="match status" value="1"/>
</dbReference>
<dbReference type="CDD" id="cd02570">
    <property type="entry name" value="PseudoU_synth_EcTruA"/>
    <property type="match status" value="1"/>
</dbReference>
<dbReference type="Pfam" id="PF01416">
    <property type="entry name" value="PseudoU_synth_1"/>
    <property type="match status" value="2"/>
</dbReference>
<dbReference type="Gene3D" id="3.30.70.660">
    <property type="entry name" value="Pseudouridine synthase I, catalytic domain, C-terminal subdomain"/>
    <property type="match status" value="1"/>
</dbReference>
<evidence type="ECO:0000259" key="6">
    <source>
        <dbReference type="Pfam" id="PF01416"/>
    </source>
</evidence>
<keyword evidence="8" id="KW-1185">Reference proteome</keyword>
<feature type="binding site" evidence="4">
    <location>
        <position position="114"/>
    </location>
    <ligand>
        <name>substrate</name>
    </ligand>
</feature>
<accession>A0ABP8V0E1</accession>
<comment type="similarity">
    <text evidence="1 4 5">Belongs to the tRNA pseudouridine synthase TruA family.</text>
</comment>
<evidence type="ECO:0000256" key="5">
    <source>
        <dbReference type="RuleBase" id="RU003792"/>
    </source>
</evidence>
<sequence length="270" mass="30174">MSDGQRYAACVEYDGAGYHGWQSLKSGLPTIQQHVEAALGFVANHPVSVVCAGRTDAGVHGCRQIIHFDSPADRTERSWVFGANTHLPDSIALRWVRPVSTDFHARFSALARRYRYVIYNTPVRPAILPRGVTWNYRPLDEQRMAEAARYLVGEHDFTSYRAVQCQAKNPVREITSLSVKRFGDLLVIDIQANAFLHHMVRNIAGVLMAIGCGKREPVWARDVLEARDRRMGGVTAPPYGLYFVNVIYPAEFDLPEEALGPGFIAPLLNP</sequence>
<dbReference type="EC" id="5.4.99.12" evidence="4"/>
<evidence type="ECO:0000313" key="8">
    <source>
        <dbReference type="Proteomes" id="UP001500604"/>
    </source>
</evidence>
<dbReference type="HAMAP" id="MF_00171">
    <property type="entry name" value="TruA"/>
    <property type="match status" value="1"/>
</dbReference>
<dbReference type="RefSeq" id="WP_345194634.1">
    <property type="nucleotide sequence ID" value="NZ_BAABFL010000112.1"/>
</dbReference>
<evidence type="ECO:0000256" key="3">
    <source>
        <dbReference type="ARBA" id="ARBA00023235"/>
    </source>
</evidence>
<dbReference type="Proteomes" id="UP001500604">
    <property type="component" value="Unassembled WGS sequence"/>
</dbReference>
<evidence type="ECO:0000313" key="7">
    <source>
        <dbReference type="EMBL" id="GAA4648908.1"/>
    </source>
</evidence>
<dbReference type="InterPro" id="IPR020094">
    <property type="entry name" value="TruA/RsuA/RluB/E/F_N"/>
</dbReference>
<organism evidence="7 8">
    <name type="scientific">Kistimonas scapharcae</name>
    <dbReference type="NCBI Taxonomy" id="1036133"/>
    <lineage>
        <taxon>Bacteria</taxon>
        <taxon>Pseudomonadati</taxon>
        <taxon>Pseudomonadota</taxon>
        <taxon>Gammaproteobacteria</taxon>
        <taxon>Oceanospirillales</taxon>
        <taxon>Endozoicomonadaceae</taxon>
        <taxon>Kistimonas</taxon>
    </lineage>
</organism>
<dbReference type="PANTHER" id="PTHR11142:SF0">
    <property type="entry name" value="TRNA PSEUDOURIDINE SYNTHASE-LIKE 1"/>
    <property type="match status" value="1"/>
</dbReference>
<comment type="catalytic activity">
    <reaction evidence="4 5">
        <text>uridine(38/39/40) in tRNA = pseudouridine(38/39/40) in tRNA</text>
        <dbReference type="Rhea" id="RHEA:22376"/>
        <dbReference type="Rhea" id="RHEA-COMP:10085"/>
        <dbReference type="Rhea" id="RHEA-COMP:10087"/>
        <dbReference type="ChEBI" id="CHEBI:65314"/>
        <dbReference type="ChEBI" id="CHEBI:65315"/>
        <dbReference type="EC" id="5.4.99.12"/>
    </reaction>
</comment>
<keyword evidence="2 4" id="KW-0819">tRNA processing</keyword>
<dbReference type="EMBL" id="BAABFL010000112">
    <property type="protein sequence ID" value="GAA4648908.1"/>
    <property type="molecule type" value="Genomic_DNA"/>
</dbReference>
<feature type="domain" description="Pseudouridine synthase I TruA alpha/beta" evidence="6">
    <location>
        <begin position="147"/>
        <end position="249"/>
    </location>
</feature>
<evidence type="ECO:0000256" key="2">
    <source>
        <dbReference type="ARBA" id="ARBA00022694"/>
    </source>
</evidence>
<dbReference type="InterPro" id="IPR020095">
    <property type="entry name" value="PsdUridine_synth_TruA_C"/>
</dbReference>
<comment type="caution">
    <text evidence="4">Lacks conserved residue(s) required for the propagation of feature annotation.</text>
</comment>
<dbReference type="NCBIfam" id="TIGR00071">
    <property type="entry name" value="hisT_truA"/>
    <property type="match status" value="1"/>
</dbReference>
<proteinExistence type="inferred from homology"/>
<comment type="subunit">
    <text evidence="4">Homodimer.</text>
</comment>
<evidence type="ECO:0000256" key="4">
    <source>
        <dbReference type="HAMAP-Rule" id="MF_00171"/>
    </source>
</evidence>
<dbReference type="PIRSF" id="PIRSF001430">
    <property type="entry name" value="tRNA_psdUrid_synth"/>
    <property type="match status" value="1"/>
</dbReference>